<dbReference type="InterPro" id="IPR007822">
    <property type="entry name" value="LANC-like"/>
</dbReference>
<keyword evidence="2" id="KW-0862">Zinc</keyword>
<evidence type="ECO:0000313" key="4">
    <source>
        <dbReference type="Proteomes" id="UP000236333"/>
    </source>
</evidence>
<dbReference type="OrthoDB" id="10257263at2759"/>
<dbReference type="Pfam" id="PF05147">
    <property type="entry name" value="LANC_like"/>
    <property type="match status" value="1"/>
</dbReference>
<dbReference type="GO" id="GO:0005975">
    <property type="term" value="P:carbohydrate metabolic process"/>
    <property type="evidence" value="ECO:0007669"/>
    <property type="project" value="InterPro"/>
</dbReference>
<sequence length="152" mass="16019">MAVSPDGPAAAHSPKALVHWCHGAPGAVLLWCKAHEVLGDVSYLEAAERAGEVVWQLGLLRKGHGLCHGTSGNAYALLALHRATAGQQPRWLHRAAQFAAHVSSEEGRSVLDTPDRPLSLYEGRAGVLCLLADLLGGAEGARFPAFELPPPP</sequence>
<dbReference type="PRINTS" id="PR01950">
    <property type="entry name" value="LANCSUPER"/>
</dbReference>
<keyword evidence="4" id="KW-1185">Reference proteome</keyword>
<dbReference type="EMBL" id="PGGS01000220">
    <property type="protein sequence ID" value="PNH06704.1"/>
    <property type="molecule type" value="Genomic_DNA"/>
</dbReference>
<dbReference type="SMART" id="SM01260">
    <property type="entry name" value="LANC_like"/>
    <property type="match status" value="1"/>
</dbReference>
<dbReference type="GO" id="GO:0005886">
    <property type="term" value="C:plasma membrane"/>
    <property type="evidence" value="ECO:0007669"/>
    <property type="project" value="TreeGrafter"/>
</dbReference>
<feature type="non-terminal residue" evidence="3">
    <location>
        <position position="152"/>
    </location>
</feature>
<dbReference type="GO" id="GO:0031179">
    <property type="term" value="P:peptide modification"/>
    <property type="evidence" value="ECO:0007669"/>
    <property type="project" value="InterPro"/>
</dbReference>
<dbReference type="PRINTS" id="PR01951">
    <property type="entry name" value="LANCEUKARYTE"/>
</dbReference>
<dbReference type="Proteomes" id="UP000236333">
    <property type="component" value="Unassembled WGS sequence"/>
</dbReference>
<dbReference type="SUPFAM" id="SSF158745">
    <property type="entry name" value="LanC-like"/>
    <property type="match status" value="1"/>
</dbReference>
<dbReference type="InterPro" id="IPR020464">
    <property type="entry name" value="LanC-like_prot_euk"/>
</dbReference>
<dbReference type="PANTHER" id="PTHR12736">
    <property type="entry name" value="LANC-LIKE PROTEIN"/>
    <property type="match status" value="1"/>
</dbReference>
<evidence type="ECO:0000313" key="3">
    <source>
        <dbReference type="EMBL" id="PNH06704.1"/>
    </source>
</evidence>
<gene>
    <name evidence="3" type="ORF">TSOC_006914</name>
</gene>
<dbReference type="PANTHER" id="PTHR12736:SF7">
    <property type="entry name" value="LANC-LIKE PROTEIN 3"/>
    <property type="match status" value="1"/>
</dbReference>
<name>A0A2J8A2G2_9CHLO</name>
<feature type="binding site" evidence="2">
    <location>
        <position position="21"/>
    </location>
    <ligand>
        <name>Zn(2+)</name>
        <dbReference type="ChEBI" id="CHEBI:29105"/>
    </ligand>
</feature>
<comment type="similarity">
    <text evidence="1">Belongs to the LanC-like protein family.</text>
</comment>
<comment type="caution">
    <text evidence="3">The sequence shown here is derived from an EMBL/GenBank/DDBJ whole genome shotgun (WGS) entry which is preliminary data.</text>
</comment>
<protein>
    <submittedName>
        <fullName evidence="3">LanC-like protein 1</fullName>
    </submittedName>
</protein>
<feature type="binding site" evidence="2">
    <location>
        <position position="67"/>
    </location>
    <ligand>
        <name>Zn(2+)</name>
        <dbReference type="ChEBI" id="CHEBI:29105"/>
    </ligand>
</feature>
<dbReference type="Gene3D" id="1.50.10.10">
    <property type="match status" value="1"/>
</dbReference>
<dbReference type="CDD" id="cd04794">
    <property type="entry name" value="euk_LANCL"/>
    <property type="match status" value="1"/>
</dbReference>
<dbReference type="AlphaFoldDB" id="A0A2J8A2G2"/>
<feature type="binding site" evidence="2">
    <location>
        <position position="68"/>
    </location>
    <ligand>
        <name>Zn(2+)</name>
        <dbReference type="ChEBI" id="CHEBI:29105"/>
    </ligand>
</feature>
<dbReference type="GO" id="GO:0046872">
    <property type="term" value="F:metal ion binding"/>
    <property type="evidence" value="ECO:0007669"/>
    <property type="project" value="UniProtKB-KW"/>
</dbReference>
<organism evidence="3 4">
    <name type="scientific">Tetrabaena socialis</name>
    <dbReference type="NCBI Taxonomy" id="47790"/>
    <lineage>
        <taxon>Eukaryota</taxon>
        <taxon>Viridiplantae</taxon>
        <taxon>Chlorophyta</taxon>
        <taxon>core chlorophytes</taxon>
        <taxon>Chlorophyceae</taxon>
        <taxon>CS clade</taxon>
        <taxon>Chlamydomonadales</taxon>
        <taxon>Tetrabaenaceae</taxon>
        <taxon>Tetrabaena</taxon>
    </lineage>
</organism>
<accession>A0A2J8A2G2</accession>
<proteinExistence type="inferred from homology"/>
<reference evidence="3 4" key="1">
    <citation type="journal article" date="2017" name="Mol. Biol. Evol.">
        <title>The 4-celled Tetrabaena socialis nuclear genome reveals the essential components for genetic control of cell number at the origin of multicellularity in the volvocine lineage.</title>
        <authorList>
            <person name="Featherston J."/>
            <person name="Arakaki Y."/>
            <person name="Hanschen E.R."/>
            <person name="Ferris P.J."/>
            <person name="Michod R.E."/>
            <person name="Olson B.J.S.C."/>
            <person name="Nozaki H."/>
            <person name="Durand P.M."/>
        </authorList>
    </citation>
    <scope>NUCLEOTIDE SEQUENCE [LARGE SCALE GENOMIC DNA]</scope>
    <source>
        <strain evidence="3 4">NIES-571</strain>
    </source>
</reference>
<dbReference type="InterPro" id="IPR012341">
    <property type="entry name" value="6hp_glycosidase-like_sf"/>
</dbReference>
<keyword evidence="2" id="KW-0479">Metal-binding</keyword>
<evidence type="ECO:0000256" key="1">
    <source>
        <dbReference type="ARBA" id="ARBA00007179"/>
    </source>
</evidence>
<evidence type="ECO:0000256" key="2">
    <source>
        <dbReference type="PIRSR" id="PIRSR607822-1"/>
    </source>
</evidence>